<dbReference type="EMBL" id="JBBNAG010000013">
    <property type="protein sequence ID" value="KAK9083901.1"/>
    <property type="molecule type" value="Genomic_DNA"/>
</dbReference>
<protein>
    <submittedName>
        <fullName evidence="2">Uncharacterized protein</fullName>
    </submittedName>
</protein>
<evidence type="ECO:0000256" key="1">
    <source>
        <dbReference type="SAM" id="MobiDB-lite"/>
    </source>
</evidence>
<proteinExistence type="predicted"/>
<keyword evidence="3" id="KW-1185">Reference proteome</keyword>
<evidence type="ECO:0000313" key="2">
    <source>
        <dbReference type="EMBL" id="KAK9083901.1"/>
    </source>
</evidence>
<accession>A0AAP0DZN0</accession>
<reference evidence="2 3" key="1">
    <citation type="submission" date="2024-01" db="EMBL/GenBank/DDBJ databases">
        <title>Genome assemblies of Stephania.</title>
        <authorList>
            <person name="Yang L."/>
        </authorList>
    </citation>
    <scope>NUCLEOTIDE SEQUENCE [LARGE SCALE GENOMIC DNA]</scope>
    <source>
        <strain evidence="2">JXDWG</strain>
        <tissue evidence="2">Leaf</tissue>
    </source>
</reference>
<evidence type="ECO:0000313" key="3">
    <source>
        <dbReference type="Proteomes" id="UP001419268"/>
    </source>
</evidence>
<feature type="compositionally biased region" description="Polar residues" evidence="1">
    <location>
        <begin position="1"/>
        <end position="15"/>
    </location>
</feature>
<organism evidence="2 3">
    <name type="scientific">Stephania cephalantha</name>
    <dbReference type="NCBI Taxonomy" id="152367"/>
    <lineage>
        <taxon>Eukaryota</taxon>
        <taxon>Viridiplantae</taxon>
        <taxon>Streptophyta</taxon>
        <taxon>Embryophyta</taxon>
        <taxon>Tracheophyta</taxon>
        <taxon>Spermatophyta</taxon>
        <taxon>Magnoliopsida</taxon>
        <taxon>Ranunculales</taxon>
        <taxon>Menispermaceae</taxon>
        <taxon>Menispermoideae</taxon>
        <taxon>Cissampelideae</taxon>
        <taxon>Stephania</taxon>
    </lineage>
</organism>
<feature type="region of interest" description="Disordered" evidence="1">
    <location>
        <begin position="1"/>
        <end position="26"/>
    </location>
</feature>
<gene>
    <name evidence="2" type="ORF">Scep_030372</name>
</gene>
<dbReference type="Proteomes" id="UP001419268">
    <property type="component" value="Unassembled WGS sequence"/>
</dbReference>
<sequence>MTSETQQRAHAQQATPADAQRERGVAVARSDCSAQATKIASARTVELAAAADGTTPQRCEIAMARMAAAWTKQQRRRRWLDGRATAGSGAGMAAAAAAARKRSRHGIGNDAVNGAEQLRSGALSDRSILDKGCDSTKFDDAMEGYV</sequence>
<comment type="caution">
    <text evidence="2">The sequence shown here is derived from an EMBL/GenBank/DDBJ whole genome shotgun (WGS) entry which is preliminary data.</text>
</comment>
<name>A0AAP0DZN0_9MAGN</name>
<dbReference type="AlphaFoldDB" id="A0AAP0DZN0"/>